<dbReference type="GO" id="GO:0000978">
    <property type="term" value="F:RNA polymerase II cis-regulatory region sequence-specific DNA binding"/>
    <property type="evidence" value="ECO:0007669"/>
    <property type="project" value="InterPro"/>
</dbReference>
<proteinExistence type="inferred from homology"/>
<dbReference type="PRINTS" id="PR00047">
    <property type="entry name" value="STROIDFINGER"/>
</dbReference>
<dbReference type="SUPFAM" id="SSF57716">
    <property type="entry name" value="Glucocorticoid receptor-like (DNA-binding domain)"/>
    <property type="match status" value="1"/>
</dbReference>
<dbReference type="Pfam" id="PF00105">
    <property type="entry name" value="zf-C4"/>
    <property type="match status" value="1"/>
</dbReference>
<dbReference type="AlphaFoldDB" id="A0AAF3EEE6"/>
<evidence type="ECO:0000256" key="1">
    <source>
        <dbReference type="ARBA" id="ARBA00004123"/>
    </source>
</evidence>
<dbReference type="PROSITE" id="PS51843">
    <property type="entry name" value="NR_LBD"/>
    <property type="match status" value="1"/>
</dbReference>
<keyword evidence="10 11" id="KW-0539">Nucleus</keyword>
<dbReference type="Gene3D" id="1.10.565.10">
    <property type="entry name" value="Retinoid X Receptor"/>
    <property type="match status" value="1"/>
</dbReference>
<dbReference type="PROSITE" id="PS00031">
    <property type="entry name" value="NUCLEAR_REC_DBD_1"/>
    <property type="match status" value="1"/>
</dbReference>
<feature type="compositionally biased region" description="Basic and acidic residues" evidence="12">
    <location>
        <begin position="108"/>
        <end position="118"/>
    </location>
</feature>
<reference evidence="16" key="1">
    <citation type="submission" date="2024-02" db="UniProtKB">
        <authorList>
            <consortium name="WormBaseParasite"/>
        </authorList>
    </citation>
    <scope>IDENTIFICATION</scope>
</reference>
<comment type="subcellular location">
    <subcellularLocation>
        <location evidence="1 11">Nucleus</location>
    </subcellularLocation>
</comment>
<evidence type="ECO:0000259" key="14">
    <source>
        <dbReference type="PROSITE" id="PS51843"/>
    </source>
</evidence>
<dbReference type="SMART" id="SM00399">
    <property type="entry name" value="ZnF_C4"/>
    <property type="match status" value="1"/>
</dbReference>
<evidence type="ECO:0000313" key="16">
    <source>
        <dbReference type="WBParaSite" id="MBELARI_LOCUS12340"/>
    </source>
</evidence>
<evidence type="ECO:0000256" key="3">
    <source>
        <dbReference type="ARBA" id="ARBA00022723"/>
    </source>
</evidence>
<keyword evidence="9 11" id="KW-0675">Receptor</keyword>
<dbReference type="WBParaSite" id="MBELARI_LOCUS12340">
    <property type="protein sequence ID" value="MBELARI_LOCUS12340"/>
    <property type="gene ID" value="MBELARI_LOCUS12340"/>
</dbReference>
<keyword evidence="5 11" id="KW-0862">Zinc</keyword>
<dbReference type="FunFam" id="3.30.50.10:FF:000030">
    <property type="entry name" value="Nuclear Hormone Receptor family"/>
    <property type="match status" value="1"/>
</dbReference>
<comment type="similarity">
    <text evidence="2 11">Belongs to the nuclear hormone receptor family.</text>
</comment>
<dbReference type="PANTHER" id="PTHR46011">
    <property type="entry name" value="NUCLEAR HORMONE RECEPTOR FAMILY MEMBER NHR-86-RELATED"/>
    <property type="match status" value="1"/>
</dbReference>
<keyword evidence="6 11" id="KW-0805">Transcription regulation</keyword>
<dbReference type="InterPro" id="IPR013088">
    <property type="entry name" value="Znf_NHR/GATA"/>
</dbReference>
<dbReference type="GO" id="GO:0003700">
    <property type="term" value="F:DNA-binding transcription factor activity"/>
    <property type="evidence" value="ECO:0007669"/>
    <property type="project" value="InterPro"/>
</dbReference>
<dbReference type="InterPro" id="IPR049636">
    <property type="entry name" value="HNF4-like_DBD"/>
</dbReference>
<keyword evidence="4 11" id="KW-0863">Zinc-finger</keyword>
<evidence type="ECO:0000259" key="13">
    <source>
        <dbReference type="PROSITE" id="PS51030"/>
    </source>
</evidence>
<sequence length="468" mass="53635">MGEVGMSKLDVIAMMNEQQTILHGSEGEPRTCQICYDLSDGLHFGTYSCRACAAFFRRTVTLKLDYICRADAKCSIHKSARNMCRHCRYQKCLTEGMQITAVQQSRDGIGKRKEKDHQASPGYVPSTRQGSSPLGGIWTNHESSAFKKPNNGDILERPSSSDAFFYNRNELFSATAPVAPIANMMISPPYSSFTPPPQQQMKILPKMHEGYLHFLSIRKATNSLVDNQSIQEMFEAKETLRMSNFESSKKVCQMEAHLVTSVVNNYFHPFAQIDFEDKVLLFKNFFCYLSHVDRAYQSYRMFGTDENDDRIIMPDGGYIKLSELQKYYENAESVKADPKEAATIFRPAMAYILNTIIGHMRRIQITDYEYLAIIALFLWQEGVPGLKQETIKTIFETHDQVFRDLHIYYQQQGYDGPTTTSKMASLMLLIPKMARSVTMIRENFELAELFNIFEVDVCCKSFKNADYR</sequence>
<evidence type="ECO:0000313" key="15">
    <source>
        <dbReference type="Proteomes" id="UP000887575"/>
    </source>
</evidence>
<dbReference type="SUPFAM" id="SSF48508">
    <property type="entry name" value="Nuclear receptor ligand-binding domain"/>
    <property type="match status" value="1"/>
</dbReference>
<dbReference type="PANTHER" id="PTHR46011:SF6">
    <property type="entry name" value="HIGH ZINC ACTIVATED NUCLEAR RECEPTOR PROTEIN"/>
    <property type="match status" value="1"/>
</dbReference>
<dbReference type="CDD" id="cd06960">
    <property type="entry name" value="NR_DBD_HNF4A"/>
    <property type="match status" value="1"/>
</dbReference>
<evidence type="ECO:0000256" key="8">
    <source>
        <dbReference type="ARBA" id="ARBA00023163"/>
    </source>
</evidence>
<dbReference type="GO" id="GO:0008270">
    <property type="term" value="F:zinc ion binding"/>
    <property type="evidence" value="ECO:0007669"/>
    <property type="project" value="UniProtKB-KW"/>
</dbReference>
<organism evidence="15 16">
    <name type="scientific">Mesorhabditis belari</name>
    <dbReference type="NCBI Taxonomy" id="2138241"/>
    <lineage>
        <taxon>Eukaryota</taxon>
        <taxon>Metazoa</taxon>
        <taxon>Ecdysozoa</taxon>
        <taxon>Nematoda</taxon>
        <taxon>Chromadorea</taxon>
        <taxon>Rhabditida</taxon>
        <taxon>Rhabditina</taxon>
        <taxon>Rhabditomorpha</taxon>
        <taxon>Rhabditoidea</taxon>
        <taxon>Rhabditidae</taxon>
        <taxon>Mesorhabditinae</taxon>
        <taxon>Mesorhabditis</taxon>
    </lineage>
</organism>
<dbReference type="Gene3D" id="3.30.50.10">
    <property type="entry name" value="Erythroid Transcription Factor GATA-1, subunit A"/>
    <property type="match status" value="1"/>
</dbReference>
<feature type="domain" description="NR LBD" evidence="14">
    <location>
        <begin position="206"/>
        <end position="466"/>
    </location>
</feature>
<accession>A0AAF3EEE6</accession>
<protein>
    <submittedName>
        <fullName evidence="16">Uncharacterized protein</fullName>
    </submittedName>
</protein>
<evidence type="ECO:0000256" key="9">
    <source>
        <dbReference type="ARBA" id="ARBA00023170"/>
    </source>
</evidence>
<dbReference type="PROSITE" id="PS51030">
    <property type="entry name" value="NUCLEAR_REC_DBD_2"/>
    <property type="match status" value="1"/>
</dbReference>
<name>A0AAF3EEE6_9BILA</name>
<keyword evidence="8 11" id="KW-0804">Transcription</keyword>
<dbReference type="SMART" id="SM00430">
    <property type="entry name" value="HOLI"/>
    <property type="match status" value="1"/>
</dbReference>
<dbReference type="Pfam" id="PF00104">
    <property type="entry name" value="Hormone_recep"/>
    <property type="match status" value="1"/>
</dbReference>
<keyword evidence="7 11" id="KW-0238">DNA-binding</keyword>
<feature type="domain" description="Nuclear receptor" evidence="13">
    <location>
        <begin position="29"/>
        <end position="104"/>
    </location>
</feature>
<evidence type="ECO:0000256" key="12">
    <source>
        <dbReference type="SAM" id="MobiDB-lite"/>
    </source>
</evidence>
<feature type="region of interest" description="Disordered" evidence="12">
    <location>
        <begin position="104"/>
        <end position="131"/>
    </location>
</feature>
<dbReference type="Proteomes" id="UP000887575">
    <property type="component" value="Unassembled WGS sequence"/>
</dbReference>
<evidence type="ECO:0000256" key="10">
    <source>
        <dbReference type="ARBA" id="ARBA00023242"/>
    </source>
</evidence>
<dbReference type="GO" id="GO:0005634">
    <property type="term" value="C:nucleus"/>
    <property type="evidence" value="ECO:0007669"/>
    <property type="project" value="UniProtKB-SubCell"/>
</dbReference>
<keyword evidence="15" id="KW-1185">Reference proteome</keyword>
<keyword evidence="3 11" id="KW-0479">Metal-binding</keyword>
<evidence type="ECO:0000256" key="6">
    <source>
        <dbReference type="ARBA" id="ARBA00023015"/>
    </source>
</evidence>
<dbReference type="InterPro" id="IPR000536">
    <property type="entry name" value="Nucl_hrmn_rcpt_lig-bd"/>
</dbReference>
<dbReference type="InterPro" id="IPR001628">
    <property type="entry name" value="Znf_hrmn_rcpt"/>
</dbReference>
<evidence type="ECO:0000256" key="4">
    <source>
        <dbReference type="ARBA" id="ARBA00022771"/>
    </source>
</evidence>
<evidence type="ECO:0000256" key="11">
    <source>
        <dbReference type="RuleBase" id="RU004334"/>
    </source>
</evidence>
<evidence type="ECO:0000256" key="5">
    <source>
        <dbReference type="ARBA" id="ARBA00022833"/>
    </source>
</evidence>
<evidence type="ECO:0000256" key="2">
    <source>
        <dbReference type="ARBA" id="ARBA00005993"/>
    </source>
</evidence>
<evidence type="ECO:0000256" key="7">
    <source>
        <dbReference type="ARBA" id="ARBA00023125"/>
    </source>
</evidence>
<dbReference type="InterPro" id="IPR035500">
    <property type="entry name" value="NHR-like_dom_sf"/>
</dbReference>